<evidence type="ECO:0000313" key="2">
    <source>
        <dbReference type="EMBL" id="CAX74235.1"/>
    </source>
</evidence>
<keyword evidence="1" id="KW-0732">Signal</keyword>
<dbReference type="Pfam" id="PF11291">
    <property type="entry name" value="DUF3091"/>
    <property type="match status" value="1"/>
</dbReference>
<dbReference type="AlphaFoldDB" id="C1LHQ7"/>
<accession>C1LHQ7</accession>
<proteinExistence type="evidence at transcript level"/>
<feature type="chain" id="PRO_5002911643" evidence="1">
    <location>
        <begin position="25"/>
        <end position="200"/>
    </location>
</feature>
<dbReference type="EMBL" id="FN318506">
    <property type="protein sequence ID" value="CAX74235.1"/>
    <property type="molecule type" value="mRNA"/>
</dbReference>
<reference evidence="2" key="2">
    <citation type="submission" date="2009-03" db="EMBL/GenBank/DDBJ databases">
        <authorList>
            <person name="Gang L."/>
        </authorList>
    </citation>
    <scope>NUCLEOTIDE SEQUENCE</scope>
    <source>
        <strain evidence="2">Anhui</strain>
    </source>
</reference>
<protein>
    <submittedName>
        <fullName evidence="2">Uncharacterized protein</fullName>
    </submittedName>
</protein>
<feature type="signal peptide" evidence="1">
    <location>
        <begin position="1"/>
        <end position="24"/>
    </location>
</feature>
<dbReference type="InterPro" id="IPR021442">
    <property type="entry name" value="DUF3091"/>
</dbReference>
<reference evidence="2" key="1">
    <citation type="journal article" date="2009" name="Nature">
        <title>The Schistosoma japonicum genome reveals features of host-parasite interplay.</title>
        <authorList>
            <person name="Liu F."/>
            <person name="Zhou Y."/>
            <person name="Wang Z.Q."/>
            <person name="Lu G."/>
            <person name="Zheng H."/>
            <person name="Brindley P.J."/>
            <person name="McManus D.P."/>
            <person name="Blair D."/>
            <person name="Zhang Q.H."/>
            <person name="Zhong Y."/>
            <person name="Wang S."/>
            <person name="Han Z.G."/>
            <person name="Chen Z."/>
        </authorList>
    </citation>
    <scope>NUCLEOTIDE SEQUENCE</scope>
    <source>
        <strain evidence="2">Anhui</strain>
    </source>
</reference>
<name>C1LHQ7_SCHJA</name>
<organism evidence="2">
    <name type="scientific">Schistosoma japonicum</name>
    <name type="common">Blood fluke</name>
    <dbReference type="NCBI Taxonomy" id="6182"/>
    <lineage>
        <taxon>Eukaryota</taxon>
        <taxon>Metazoa</taxon>
        <taxon>Spiralia</taxon>
        <taxon>Lophotrochozoa</taxon>
        <taxon>Platyhelminthes</taxon>
        <taxon>Trematoda</taxon>
        <taxon>Digenea</taxon>
        <taxon>Strigeidida</taxon>
        <taxon>Schistosomatoidea</taxon>
        <taxon>Schistosomatidae</taxon>
        <taxon>Schistosoma</taxon>
    </lineage>
</organism>
<evidence type="ECO:0000256" key="1">
    <source>
        <dbReference type="SAM" id="SignalP"/>
    </source>
</evidence>
<sequence>MLSSSSSLLYINVLLLVLIHSSIQIDDAVKNVVRRMDELEVLMDKHKPNLTSARKNLIQVLNELRIAYPKERRNIYDYDKCYTLMQEKDNSKKLYEIMKSFEEEIRKDYAVFPEKVFEEIMYYTKDLERESNWKQSKVENMTCIRPKNINANDVVGLENTITKFEFEKFNHGTLLLKRRYLFEVNKSYQNSVKKPSVEKQ</sequence>